<comment type="caution">
    <text evidence="4">The sequence shown here is derived from an EMBL/GenBank/DDBJ whole genome shotgun (WGS) entry which is preliminary data.</text>
</comment>
<feature type="region of interest" description="Disordered" evidence="3">
    <location>
        <begin position="9"/>
        <end position="31"/>
    </location>
</feature>
<comment type="similarity">
    <text evidence="1">Belongs to the STIG1 family.</text>
</comment>
<dbReference type="PANTHER" id="PTHR33227">
    <property type="entry name" value="STIGMA-SPECIFIC STIG1-LIKE PROTEIN 3"/>
    <property type="match status" value="1"/>
</dbReference>
<dbReference type="STRING" id="56857.A0A200QE74"/>
<evidence type="ECO:0000256" key="2">
    <source>
        <dbReference type="ARBA" id="ARBA00022729"/>
    </source>
</evidence>
<evidence type="ECO:0000313" key="5">
    <source>
        <dbReference type="EMBL" id="OVA09767.1"/>
    </source>
</evidence>
<organism evidence="4 6">
    <name type="scientific">Macleaya cordata</name>
    <name type="common">Five-seeded plume-poppy</name>
    <name type="synonym">Bocconia cordata</name>
    <dbReference type="NCBI Taxonomy" id="56857"/>
    <lineage>
        <taxon>Eukaryota</taxon>
        <taxon>Viridiplantae</taxon>
        <taxon>Streptophyta</taxon>
        <taxon>Embryophyta</taxon>
        <taxon>Tracheophyta</taxon>
        <taxon>Spermatophyta</taxon>
        <taxon>Magnoliopsida</taxon>
        <taxon>Ranunculales</taxon>
        <taxon>Papaveraceae</taxon>
        <taxon>Papaveroideae</taxon>
        <taxon>Macleaya</taxon>
    </lineage>
</organism>
<dbReference type="AlphaFoldDB" id="A0A200QE74"/>
<dbReference type="PANTHER" id="PTHR33227:SF21">
    <property type="entry name" value="F12F1.21 PROTEIN"/>
    <property type="match status" value="1"/>
</dbReference>
<evidence type="ECO:0000313" key="4">
    <source>
        <dbReference type="EMBL" id="OVA08780.1"/>
    </source>
</evidence>
<dbReference type="InterPro" id="IPR006969">
    <property type="entry name" value="Stig-like"/>
</dbReference>
<dbReference type="Proteomes" id="UP000195402">
    <property type="component" value="Unassembled WGS sequence"/>
</dbReference>
<evidence type="ECO:0000256" key="1">
    <source>
        <dbReference type="ARBA" id="ARBA00006010"/>
    </source>
</evidence>
<keyword evidence="6" id="KW-1185">Reference proteome</keyword>
<accession>A0A200QE74</accession>
<proteinExistence type="inferred from homology"/>
<reference evidence="4 6" key="1">
    <citation type="journal article" date="2017" name="Mol. Plant">
        <title>The Genome of Medicinal Plant Macleaya cordata Provides New Insights into Benzylisoquinoline Alkaloids Metabolism.</title>
        <authorList>
            <person name="Liu X."/>
            <person name="Liu Y."/>
            <person name="Huang P."/>
            <person name="Ma Y."/>
            <person name="Qing Z."/>
            <person name="Tang Q."/>
            <person name="Cao H."/>
            <person name="Cheng P."/>
            <person name="Zheng Y."/>
            <person name="Yuan Z."/>
            <person name="Zhou Y."/>
            <person name="Liu J."/>
            <person name="Tang Z."/>
            <person name="Zhuo Y."/>
            <person name="Zhang Y."/>
            <person name="Yu L."/>
            <person name="Huang J."/>
            <person name="Yang P."/>
            <person name="Peng Q."/>
            <person name="Zhang J."/>
            <person name="Jiang W."/>
            <person name="Zhang Z."/>
            <person name="Lin K."/>
            <person name="Ro D.K."/>
            <person name="Chen X."/>
            <person name="Xiong X."/>
            <person name="Shang Y."/>
            <person name="Huang S."/>
            <person name="Zeng J."/>
        </authorList>
    </citation>
    <scope>NUCLEOTIDE SEQUENCE [LARGE SCALE GENOMIC DNA]</scope>
    <source>
        <strain evidence="4">BLH2017</strain>
        <strain evidence="6">cv. BLH2017</strain>
        <tissue evidence="4">Root</tissue>
    </source>
</reference>
<gene>
    <name evidence="4" type="ORF">BVC80_5797g2</name>
    <name evidence="5" type="ORF">BVC80_9101g312</name>
</gene>
<sequence length="161" mass="17698">MALGFMTISTEASTEKPEVHGPLRPYPLRGKGDYPLQGKSSDYTLRAKGEGNYPLRGKGDVSRFDAVKKNPPKISRPTCNKFPRICRGKGSPGPDCCKKMCVNVMFDRLNCGMCGNKCKYGQICCGGSCVNPLWDRRHCGGCNIKCKKGDTCVYGMCNYGY</sequence>
<evidence type="ECO:0000313" key="6">
    <source>
        <dbReference type="Proteomes" id="UP000195402"/>
    </source>
</evidence>
<dbReference type="Pfam" id="PF04885">
    <property type="entry name" value="Stig1"/>
    <property type="match status" value="1"/>
</dbReference>
<name>A0A200QE74_MACCD</name>
<keyword evidence="2" id="KW-0732">Signal</keyword>
<dbReference type="OMA" id="NGMCDCA"/>
<dbReference type="EMBL" id="MVGT01002051">
    <property type="protein sequence ID" value="OVA09767.1"/>
    <property type="molecule type" value="Genomic_DNA"/>
</dbReference>
<evidence type="ECO:0000256" key="3">
    <source>
        <dbReference type="SAM" id="MobiDB-lite"/>
    </source>
</evidence>
<dbReference type="OrthoDB" id="5421723at2759"/>
<dbReference type="EMBL" id="MVGT01002281">
    <property type="protein sequence ID" value="OVA08780.1"/>
    <property type="molecule type" value="Genomic_DNA"/>
</dbReference>
<protein>
    <submittedName>
        <fullName evidence="4">Stigma-specific protein Stig1</fullName>
    </submittedName>
</protein>